<evidence type="ECO:0000256" key="4">
    <source>
        <dbReference type="ARBA" id="ARBA00023136"/>
    </source>
</evidence>
<feature type="transmembrane region" description="Helical" evidence="5">
    <location>
        <begin position="82"/>
        <end position="100"/>
    </location>
</feature>
<dbReference type="Pfam" id="PF07690">
    <property type="entry name" value="MFS_1"/>
    <property type="match status" value="1"/>
</dbReference>
<name>A0ABP8ELU8_9MICO</name>
<feature type="transmembrane region" description="Helical" evidence="5">
    <location>
        <begin position="107"/>
        <end position="128"/>
    </location>
</feature>
<feature type="transmembrane region" description="Helical" evidence="5">
    <location>
        <begin position="282"/>
        <end position="302"/>
    </location>
</feature>
<feature type="transmembrane region" description="Helical" evidence="5">
    <location>
        <begin position="50"/>
        <end position="70"/>
    </location>
</feature>
<evidence type="ECO:0000259" key="6">
    <source>
        <dbReference type="PROSITE" id="PS50850"/>
    </source>
</evidence>
<accession>A0ABP8ELU8</accession>
<feature type="transmembrane region" description="Helical" evidence="5">
    <location>
        <begin position="308"/>
        <end position="325"/>
    </location>
</feature>
<dbReference type="PROSITE" id="PS50850">
    <property type="entry name" value="MFS"/>
    <property type="match status" value="1"/>
</dbReference>
<feature type="domain" description="Major facilitator superfamily (MFS) profile" evidence="6">
    <location>
        <begin position="8"/>
        <end position="399"/>
    </location>
</feature>
<dbReference type="PANTHER" id="PTHR23526">
    <property type="entry name" value="INTEGRAL MEMBRANE TRANSPORT PROTEIN-RELATED"/>
    <property type="match status" value="1"/>
</dbReference>
<feature type="transmembrane region" description="Helical" evidence="5">
    <location>
        <begin position="225"/>
        <end position="246"/>
    </location>
</feature>
<evidence type="ECO:0000313" key="7">
    <source>
        <dbReference type="EMBL" id="GAA4284909.1"/>
    </source>
</evidence>
<reference evidence="8" key="1">
    <citation type="journal article" date="2019" name="Int. J. Syst. Evol. Microbiol.">
        <title>The Global Catalogue of Microorganisms (GCM) 10K type strain sequencing project: providing services to taxonomists for standard genome sequencing and annotation.</title>
        <authorList>
            <consortium name="The Broad Institute Genomics Platform"/>
            <consortium name="The Broad Institute Genome Sequencing Center for Infectious Disease"/>
            <person name="Wu L."/>
            <person name="Ma J."/>
        </authorList>
    </citation>
    <scope>NUCLEOTIDE SEQUENCE [LARGE SCALE GENOMIC DNA]</scope>
    <source>
        <strain evidence="8">JCM 17458</strain>
    </source>
</reference>
<dbReference type="InterPro" id="IPR011701">
    <property type="entry name" value="MFS"/>
</dbReference>
<keyword evidence="4 5" id="KW-0472">Membrane</keyword>
<evidence type="ECO:0000313" key="8">
    <source>
        <dbReference type="Proteomes" id="UP001501586"/>
    </source>
</evidence>
<comment type="caution">
    <text evidence="7">The sequence shown here is derived from an EMBL/GenBank/DDBJ whole genome shotgun (WGS) entry which is preliminary data.</text>
</comment>
<evidence type="ECO:0000256" key="5">
    <source>
        <dbReference type="SAM" id="Phobius"/>
    </source>
</evidence>
<keyword evidence="2 5" id="KW-0812">Transmembrane</keyword>
<dbReference type="InterPro" id="IPR036259">
    <property type="entry name" value="MFS_trans_sf"/>
</dbReference>
<feature type="transmembrane region" description="Helical" evidence="5">
    <location>
        <begin position="173"/>
        <end position="193"/>
    </location>
</feature>
<dbReference type="RefSeq" id="WP_236862872.1">
    <property type="nucleotide sequence ID" value="NZ_BAABAZ010000006.1"/>
</dbReference>
<proteinExistence type="predicted"/>
<evidence type="ECO:0000256" key="2">
    <source>
        <dbReference type="ARBA" id="ARBA00022692"/>
    </source>
</evidence>
<feature type="transmembrane region" description="Helical" evidence="5">
    <location>
        <begin position="15"/>
        <end position="38"/>
    </location>
</feature>
<keyword evidence="8" id="KW-1185">Reference proteome</keyword>
<keyword evidence="3 5" id="KW-1133">Transmembrane helix</keyword>
<sequence>MSSDLPDSGGAGARGWFLALIGFTVVVQAAFNGIRVLISYRTLELGGGAAVLGLVAATFSLMPLLAAIPIGRWVDRGYAAPVMWVGTGLTIMPAALAAAAENIPVLLLANMALGMGQILTTVSGQALIPQSFPTAELNRRFGSLTIGVSCGQALGVPLAGFVAGAGEEPQVQVALWVMAAISVLAVPLMLGVATRPAPRHISRSEAKSTSQSPPALLGIKGMKPAIFASMATLAAVDIMTAYLPLVGQSYGLGVQLVTLLLTVRTLASIVSRLFIGQLTRRFEFRALLGLASLAGGVALVLIPVLPRFWFLAILMLIAGFAFGLTQPMTMTWVSMLADPANRAAVLSIRLAGNRLSQVVIPALASAVAVVAPAGSVFLMSGALLGMASLTTLTSGRPPIGRSKRKRLE</sequence>
<dbReference type="InterPro" id="IPR020846">
    <property type="entry name" value="MFS_dom"/>
</dbReference>
<dbReference type="PANTHER" id="PTHR23526:SF4">
    <property type="entry name" value="INTEGRAL MEMBRANE TRANSPORT PROTEIN"/>
    <property type="match status" value="1"/>
</dbReference>
<organism evidence="7 8">
    <name type="scientific">Brevibacterium daeguense</name>
    <dbReference type="NCBI Taxonomy" id="909936"/>
    <lineage>
        <taxon>Bacteria</taxon>
        <taxon>Bacillati</taxon>
        <taxon>Actinomycetota</taxon>
        <taxon>Actinomycetes</taxon>
        <taxon>Micrococcales</taxon>
        <taxon>Brevibacteriaceae</taxon>
        <taxon>Brevibacterium</taxon>
    </lineage>
</organism>
<dbReference type="Proteomes" id="UP001501586">
    <property type="component" value="Unassembled WGS sequence"/>
</dbReference>
<dbReference type="InterPro" id="IPR052528">
    <property type="entry name" value="Sugar_transport-like"/>
</dbReference>
<comment type="subcellular location">
    <subcellularLocation>
        <location evidence="1">Cell membrane</location>
        <topology evidence="1">Multi-pass membrane protein</topology>
    </subcellularLocation>
</comment>
<dbReference type="SUPFAM" id="SSF103473">
    <property type="entry name" value="MFS general substrate transporter"/>
    <property type="match status" value="1"/>
</dbReference>
<feature type="transmembrane region" description="Helical" evidence="5">
    <location>
        <begin position="358"/>
        <end position="384"/>
    </location>
</feature>
<feature type="transmembrane region" description="Helical" evidence="5">
    <location>
        <begin position="252"/>
        <end position="275"/>
    </location>
</feature>
<dbReference type="EMBL" id="BAABAZ010000006">
    <property type="protein sequence ID" value="GAA4284909.1"/>
    <property type="molecule type" value="Genomic_DNA"/>
</dbReference>
<protein>
    <submittedName>
        <fullName evidence="7">MFS transporter</fullName>
    </submittedName>
</protein>
<dbReference type="Gene3D" id="1.20.1250.20">
    <property type="entry name" value="MFS general substrate transporter like domains"/>
    <property type="match status" value="1"/>
</dbReference>
<evidence type="ECO:0000256" key="3">
    <source>
        <dbReference type="ARBA" id="ARBA00022989"/>
    </source>
</evidence>
<gene>
    <name evidence="7" type="ORF">GCM10022261_24400</name>
</gene>
<evidence type="ECO:0000256" key="1">
    <source>
        <dbReference type="ARBA" id="ARBA00004651"/>
    </source>
</evidence>